<accession>A0A081CIT9</accession>
<gene>
    <name evidence="1" type="ORF">PAN0_013d4808</name>
</gene>
<dbReference type="RefSeq" id="XP_014655421.1">
    <property type="nucleotide sequence ID" value="XM_014799935.1"/>
</dbReference>
<evidence type="ECO:0000313" key="2">
    <source>
        <dbReference type="Proteomes" id="UP000053758"/>
    </source>
</evidence>
<dbReference type="HOGENOM" id="CLU_1414978_0_0_1"/>
<protein>
    <submittedName>
        <fullName evidence="1">Uncharacterized protein</fullName>
    </submittedName>
</protein>
<keyword evidence="2" id="KW-1185">Reference proteome</keyword>
<dbReference type="GeneID" id="26305634"/>
<organism evidence="1">
    <name type="scientific">Pseudozyma antarctica</name>
    <name type="common">Yeast</name>
    <name type="synonym">Candida antarctica</name>
    <dbReference type="NCBI Taxonomy" id="84753"/>
    <lineage>
        <taxon>Eukaryota</taxon>
        <taxon>Fungi</taxon>
        <taxon>Dikarya</taxon>
        <taxon>Basidiomycota</taxon>
        <taxon>Ustilaginomycotina</taxon>
        <taxon>Ustilaginomycetes</taxon>
        <taxon>Ustilaginales</taxon>
        <taxon>Ustilaginaceae</taxon>
        <taxon>Moesziomyces</taxon>
    </lineage>
</organism>
<sequence>MAEQSTSASSRHVARTLRNAWRLSLLRFEAHSDVCSRLEVPSLCVCASMPGLLMACSLEGLASGPSRDADRVGRLPSSRPGMQLQRGAFGKTLKFSQPKRQPRRIERWGNFNAVRPKLWIGTSVAQQSTDESSAYLLSKKMEEAAARPISHSAAWAIPLISGLALGSQDLEDTLACLQPLHTTSNRLPHPFL</sequence>
<evidence type="ECO:0000313" key="1">
    <source>
        <dbReference type="EMBL" id="GAK66585.1"/>
    </source>
</evidence>
<dbReference type="Proteomes" id="UP000053758">
    <property type="component" value="Unassembled WGS sequence"/>
</dbReference>
<dbReference type="EMBL" id="DF830080">
    <property type="protein sequence ID" value="GAK66585.1"/>
    <property type="molecule type" value="Genomic_DNA"/>
</dbReference>
<name>A0A081CIT9_PSEA2</name>
<proteinExistence type="predicted"/>
<dbReference type="AlphaFoldDB" id="A0A081CIT9"/>
<reference evidence="1" key="1">
    <citation type="submission" date="2014-07" db="EMBL/GenBank/DDBJ databases">
        <title>Draft genome sequence of the yeast Pseudozyma antarctica JCM 10317 known as a producer of lipase B which used in a wide range of industrial applications.</title>
        <authorList>
            <person name="Morita T."/>
            <person name="Saika A."/>
            <person name="Koike H."/>
        </authorList>
    </citation>
    <scope>NUCLEOTIDE SEQUENCE</scope>
    <source>
        <strain evidence="1">JCM 10317</strain>
    </source>
</reference>